<feature type="region of interest" description="Disordered" evidence="6">
    <location>
        <begin position="334"/>
        <end position="358"/>
    </location>
</feature>
<evidence type="ECO:0000256" key="1">
    <source>
        <dbReference type="ARBA" id="ARBA00004141"/>
    </source>
</evidence>
<sequence>MLLKIKFTQQRRVHLAQGLWLLSWMAVMWGVIIFCLGVYLKTELLRRAEVMDNTEIHVVPNILMMVGLASIGTNWVASRACQDSLDATRFPRWKVFLLAWFAVAAVLCCLLIAVVVLSYALQGSLEESLKVGLRNGIRFYKDTDVPGRCFQKETIDRLQMEFRCCGNSNFKDWFEVQWVSNRYLDFTSKDVKDRIRSNVDGRYLLDGVPFSCCNPASPRPCLQLQLTDNSAHYNYEYQSEELNLYSRGCRQALTDYFMELMNSTGPGVLSVMLIQLSVCLSLRYLQTAVEGAMALEDPEGDSEGYLLEKGVKETIEDLKANALKMLKFGQVDPNAAEGSSEAADAEKAEKTASPTPAS</sequence>
<dbReference type="SUPFAM" id="SSF48652">
    <property type="entry name" value="Tetraspanin"/>
    <property type="match status" value="1"/>
</dbReference>
<dbReference type="GO" id="GO:0007601">
    <property type="term" value="P:visual perception"/>
    <property type="evidence" value="ECO:0007669"/>
    <property type="project" value="InterPro"/>
</dbReference>
<dbReference type="InterPro" id="IPR008952">
    <property type="entry name" value="Tetraspanin_EC2_sf"/>
</dbReference>
<evidence type="ECO:0000313" key="8">
    <source>
        <dbReference type="EMBL" id="KAF1384830.1"/>
    </source>
</evidence>
<keyword evidence="5 7" id="KW-0472">Membrane</keyword>
<reference evidence="8 9" key="1">
    <citation type="submission" date="2019-06" db="EMBL/GenBank/DDBJ databases">
        <title>A chromosome-scale genome assembly of the European perch, Perca fluviatilis.</title>
        <authorList>
            <person name="Roques C."/>
            <person name="Zahm M."/>
            <person name="Cabau C."/>
            <person name="Klopp C."/>
            <person name="Bouchez O."/>
            <person name="Donnadieu C."/>
            <person name="Kuhl H."/>
            <person name="Gislard M."/>
            <person name="Guendouz S."/>
            <person name="Journot L."/>
            <person name="Haffray P."/>
            <person name="Bestin A."/>
            <person name="Morvezen R."/>
            <person name="Feron R."/>
            <person name="Wen M."/>
            <person name="Jouanno E."/>
            <person name="Herpin A."/>
            <person name="Schartl M."/>
            <person name="Postlethwait J."/>
            <person name="Schaerlinger B."/>
            <person name="Chardard D."/>
            <person name="Lecocq T."/>
            <person name="Poncet C."/>
            <person name="Jaffrelo L."/>
            <person name="Lampietro C."/>
            <person name="Guiguen Y."/>
        </authorList>
    </citation>
    <scope>NUCLEOTIDE SEQUENCE [LARGE SCALE GENOMIC DNA]</scope>
    <source>
        <tissue evidence="8">Blood</tissue>
    </source>
</reference>
<dbReference type="InterPro" id="IPR018499">
    <property type="entry name" value="Tetraspanin/Peripherin"/>
</dbReference>
<comment type="subcellular location">
    <subcellularLocation>
        <location evidence="1">Membrane</location>
        <topology evidence="1">Multi-pass membrane protein</topology>
    </subcellularLocation>
</comment>
<gene>
    <name evidence="8" type="ORF">PFLUV_G00124220</name>
</gene>
<dbReference type="PANTHER" id="PTHR19282">
    <property type="entry name" value="TETRASPANIN"/>
    <property type="match status" value="1"/>
</dbReference>
<dbReference type="GO" id="GO:0005886">
    <property type="term" value="C:plasma membrane"/>
    <property type="evidence" value="ECO:0007669"/>
    <property type="project" value="TreeGrafter"/>
</dbReference>
<comment type="caution">
    <text evidence="8">The sequence shown here is derived from an EMBL/GenBank/DDBJ whole genome shotgun (WGS) entry which is preliminary data.</text>
</comment>
<dbReference type="OrthoDB" id="9836210at2759"/>
<accession>A0A6A5EV37</accession>
<dbReference type="InterPro" id="IPR018498">
    <property type="entry name" value="Peripherin/rom-1_CS"/>
</dbReference>
<organism evidence="8 9">
    <name type="scientific">Perca fluviatilis</name>
    <name type="common">European perch</name>
    <dbReference type="NCBI Taxonomy" id="8168"/>
    <lineage>
        <taxon>Eukaryota</taxon>
        <taxon>Metazoa</taxon>
        <taxon>Chordata</taxon>
        <taxon>Craniata</taxon>
        <taxon>Vertebrata</taxon>
        <taxon>Euteleostomi</taxon>
        <taxon>Actinopterygii</taxon>
        <taxon>Neopterygii</taxon>
        <taxon>Teleostei</taxon>
        <taxon>Neoteleostei</taxon>
        <taxon>Acanthomorphata</taxon>
        <taxon>Eupercaria</taxon>
        <taxon>Perciformes</taxon>
        <taxon>Percoidei</taxon>
        <taxon>Percidae</taxon>
        <taxon>Percinae</taxon>
        <taxon>Perca</taxon>
    </lineage>
</organism>
<evidence type="ECO:0000256" key="6">
    <source>
        <dbReference type="SAM" id="MobiDB-lite"/>
    </source>
</evidence>
<dbReference type="AlphaFoldDB" id="A0A6A5EV37"/>
<dbReference type="InterPro" id="IPR000830">
    <property type="entry name" value="Peripherin/rom-1"/>
</dbReference>
<dbReference type="InterPro" id="IPR042026">
    <property type="entry name" value="Peripherin_LEL"/>
</dbReference>
<name>A0A6A5EV37_PERFL</name>
<proteinExistence type="inferred from homology"/>
<comment type="similarity">
    <text evidence="2">Belongs to the PRPH2/ROM1 family.</text>
</comment>
<dbReference type="Gene3D" id="1.10.1450.10">
    <property type="entry name" value="Tetraspanin"/>
    <property type="match status" value="1"/>
</dbReference>
<keyword evidence="4 7" id="KW-1133">Transmembrane helix</keyword>
<protein>
    <recommendedName>
        <fullName evidence="10">Retinal outer segment membrane protein 1b</fullName>
    </recommendedName>
</protein>
<evidence type="ECO:0000256" key="2">
    <source>
        <dbReference type="ARBA" id="ARBA00010674"/>
    </source>
</evidence>
<evidence type="ECO:0000256" key="5">
    <source>
        <dbReference type="ARBA" id="ARBA00023136"/>
    </source>
</evidence>
<keyword evidence="9" id="KW-1185">Reference proteome</keyword>
<dbReference type="FunFam" id="1.10.1450.10:FF:000002">
    <property type="entry name" value="Retinal outer segment membrane protein 1"/>
    <property type="match status" value="1"/>
</dbReference>
<feature type="transmembrane region" description="Helical" evidence="7">
    <location>
        <begin position="21"/>
        <end position="39"/>
    </location>
</feature>
<keyword evidence="3 7" id="KW-0812">Transmembrane</keyword>
<evidence type="ECO:0008006" key="10">
    <source>
        <dbReference type="Google" id="ProtNLM"/>
    </source>
</evidence>
<evidence type="ECO:0000256" key="3">
    <source>
        <dbReference type="ARBA" id="ARBA00022692"/>
    </source>
</evidence>
<dbReference type="PANTHER" id="PTHR19282:SF495">
    <property type="entry name" value="ROD OUTER SEGMENT MEMBRANE PROTEIN 1"/>
    <property type="match status" value="1"/>
</dbReference>
<evidence type="ECO:0000256" key="4">
    <source>
        <dbReference type="ARBA" id="ARBA00022989"/>
    </source>
</evidence>
<feature type="transmembrane region" description="Helical" evidence="7">
    <location>
        <begin position="97"/>
        <end position="121"/>
    </location>
</feature>
<evidence type="ECO:0000256" key="7">
    <source>
        <dbReference type="SAM" id="Phobius"/>
    </source>
</evidence>
<dbReference type="CDD" id="cd03162">
    <property type="entry name" value="peripherin_like_LEL"/>
    <property type="match status" value="1"/>
</dbReference>
<evidence type="ECO:0000313" key="9">
    <source>
        <dbReference type="Proteomes" id="UP000465112"/>
    </source>
</evidence>
<dbReference type="PRINTS" id="PR00218">
    <property type="entry name" value="PERIPHERNRDS"/>
</dbReference>
<dbReference type="Pfam" id="PF00335">
    <property type="entry name" value="Tetraspanin"/>
    <property type="match status" value="1"/>
</dbReference>
<dbReference type="EMBL" id="VHII01000010">
    <property type="protein sequence ID" value="KAF1384830.1"/>
    <property type="molecule type" value="Genomic_DNA"/>
</dbReference>
<feature type="transmembrane region" description="Helical" evidence="7">
    <location>
        <begin position="59"/>
        <end position="77"/>
    </location>
</feature>
<dbReference type="Proteomes" id="UP000465112">
    <property type="component" value="Chromosome 10"/>
</dbReference>
<dbReference type="PROSITE" id="PS00930">
    <property type="entry name" value="RDS_ROM1"/>
    <property type="match status" value="1"/>
</dbReference>